<dbReference type="AlphaFoldDB" id="F7XH55"/>
<evidence type="ECO:0000313" key="2">
    <source>
        <dbReference type="EMBL" id="AEH83881.1"/>
    </source>
</evidence>
<keyword evidence="2" id="KW-0614">Plasmid</keyword>
<protein>
    <submittedName>
        <fullName evidence="2">Uncharacterized protein</fullName>
    </submittedName>
</protein>
<gene>
    <name evidence="2" type="ordered locus">SM11_pD1049</name>
</gene>
<dbReference type="Proteomes" id="UP000009045">
    <property type="component" value="Plasmid pSmeSM11d"/>
</dbReference>
<geneLocation type="plasmid" evidence="2 3">
    <name>pSmeSM11d</name>
</geneLocation>
<dbReference type="HOGENOM" id="CLU_3122704_0_0_5"/>
<feature type="compositionally biased region" description="Basic and acidic residues" evidence="1">
    <location>
        <begin position="1"/>
        <end position="15"/>
    </location>
</feature>
<evidence type="ECO:0000313" key="3">
    <source>
        <dbReference type="Proteomes" id="UP000009045"/>
    </source>
</evidence>
<reference evidence="2 3" key="1">
    <citation type="journal article" date="2011" name="J. Biotechnol.">
        <title>The complete genome sequence of the dominant Sinorhizobium meliloti field isolate SM11 extends the S. meliloti pan-genome.</title>
        <authorList>
            <person name="Schneiker-Bekel S."/>
            <person name="Wibberg D."/>
            <person name="Bekel T."/>
            <person name="Blom J."/>
            <person name="Linke B."/>
            <person name="Neuweger H."/>
            <person name="Stiens M."/>
            <person name="Vorholter F.J."/>
            <person name="Weidner S."/>
            <person name="Goesmann A."/>
            <person name="Puhler A."/>
            <person name="Schluter A."/>
        </authorList>
    </citation>
    <scope>NUCLEOTIDE SEQUENCE [LARGE SCALE GENOMIC DNA]</scope>
    <source>
        <strain evidence="2 3">SM11</strain>
        <plasmid evidence="3">pSmeSM11d</plasmid>
    </source>
</reference>
<name>F7XH55_SINMM</name>
<dbReference type="EMBL" id="CP001832">
    <property type="protein sequence ID" value="AEH83881.1"/>
    <property type="molecule type" value="Genomic_DNA"/>
</dbReference>
<proteinExistence type="predicted"/>
<sequence>MHKFQSDIKKLRRASEASLTRSRSPARTENIEKEVMAERVAHDLVRTESL</sequence>
<evidence type="ECO:0000256" key="1">
    <source>
        <dbReference type="SAM" id="MobiDB-lite"/>
    </source>
</evidence>
<organism evidence="2 3">
    <name type="scientific">Sinorhizobium meliloti (strain SM11)</name>
    <dbReference type="NCBI Taxonomy" id="707241"/>
    <lineage>
        <taxon>Bacteria</taxon>
        <taxon>Pseudomonadati</taxon>
        <taxon>Pseudomonadota</taxon>
        <taxon>Alphaproteobacteria</taxon>
        <taxon>Hyphomicrobiales</taxon>
        <taxon>Rhizobiaceae</taxon>
        <taxon>Sinorhizobium/Ensifer group</taxon>
        <taxon>Sinorhizobium</taxon>
    </lineage>
</organism>
<feature type="region of interest" description="Disordered" evidence="1">
    <location>
        <begin position="1"/>
        <end position="31"/>
    </location>
</feature>
<feature type="compositionally biased region" description="Polar residues" evidence="1">
    <location>
        <begin position="17"/>
        <end position="27"/>
    </location>
</feature>
<dbReference type="KEGG" id="smx:SM11_pD1049"/>
<accession>F7XH55</accession>